<evidence type="ECO:0000313" key="2">
    <source>
        <dbReference type="Proteomes" id="UP000054321"/>
    </source>
</evidence>
<proteinExistence type="predicted"/>
<evidence type="ECO:0000313" key="1">
    <source>
        <dbReference type="EMBL" id="KIM97357.1"/>
    </source>
</evidence>
<dbReference type="InterPro" id="IPR027443">
    <property type="entry name" value="IPNS-like_sf"/>
</dbReference>
<dbReference type="PANTHER" id="PTHR30613">
    <property type="entry name" value="UNCHARACTERIZED PROTEIN YBIU-RELATED"/>
    <property type="match status" value="1"/>
</dbReference>
<reference evidence="2" key="2">
    <citation type="submission" date="2015-01" db="EMBL/GenBank/DDBJ databases">
        <title>Evolutionary Origins and Diversification of the Mycorrhizal Mutualists.</title>
        <authorList>
            <consortium name="DOE Joint Genome Institute"/>
            <consortium name="Mycorrhizal Genomics Consortium"/>
            <person name="Kohler A."/>
            <person name="Kuo A."/>
            <person name="Nagy L.G."/>
            <person name="Floudas D."/>
            <person name="Copeland A."/>
            <person name="Barry K.W."/>
            <person name="Cichocki N."/>
            <person name="Veneault-Fourrey C."/>
            <person name="LaButti K."/>
            <person name="Lindquist E.A."/>
            <person name="Lipzen A."/>
            <person name="Lundell T."/>
            <person name="Morin E."/>
            <person name="Murat C."/>
            <person name="Riley R."/>
            <person name="Ohm R."/>
            <person name="Sun H."/>
            <person name="Tunlid A."/>
            <person name="Henrissat B."/>
            <person name="Grigoriev I.V."/>
            <person name="Hibbett D.S."/>
            <person name="Martin F."/>
        </authorList>
    </citation>
    <scope>NUCLEOTIDE SEQUENCE [LARGE SCALE GENOMIC DNA]</scope>
    <source>
        <strain evidence="2">Zn</strain>
    </source>
</reference>
<keyword evidence="2" id="KW-1185">Reference proteome</keyword>
<dbReference type="InterPro" id="IPR010856">
    <property type="entry name" value="Gig2-like"/>
</dbReference>
<dbReference type="OrthoDB" id="8249012at2759"/>
<protein>
    <recommendedName>
        <fullName evidence="3">DUF1479 domain protein</fullName>
    </recommendedName>
</protein>
<dbReference type="SUPFAM" id="SSF51197">
    <property type="entry name" value="Clavaminate synthase-like"/>
    <property type="match status" value="1"/>
</dbReference>
<gene>
    <name evidence="1" type="ORF">OIDMADRAFT_169105</name>
</gene>
<name>A0A0C3D623_OIDMZ</name>
<evidence type="ECO:0008006" key="3">
    <source>
        <dbReference type="Google" id="ProtNLM"/>
    </source>
</evidence>
<dbReference type="AlphaFoldDB" id="A0A0C3D623"/>
<sequence>MGHKGSIQTSTVPSTNRAEGSFGNAFASLSTGAKELPPRFQVLKSELIKNNEESILASWHRLLEVMTSSTIPQIKEMGRELIPAIDFAAIKDGRFPESTKAELKRSGAIIVRGVVTEKQALDWKADIRNYIQANPQTKGFPKDNIQIYELYWAKAELEARSHPNMLAVQRALNEVWHTSKEDDPVDLGTPLTYCDRLRIRTPGDRSFNLGPHLDGGSLERWEDLEYRKCYSKILAGKWEEYDAFDVSPRLKATVDMYNGPGGCSAFRTYQGWLSLSNCGPTNGTLRVIPNITISTAYIILRPLVRRTATGWEIDKTSSNFHGAAMGAGQELDIDAHSHLAPDGFVSMPYVRPGDAVFWHCDTAHMVESEHQGTEDASVFYIPSVPLCDVNARYLKKQRDNFLSGVPPPDFPGGIGESQHIGRGTMDNLSVEGKLAMGCMKFEVEERESKGRNTAVQNANTILGF</sequence>
<dbReference type="Proteomes" id="UP000054321">
    <property type="component" value="Unassembled WGS sequence"/>
</dbReference>
<accession>A0A0C3D623</accession>
<dbReference type="InParanoid" id="A0A0C3D623"/>
<dbReference type="PANTHER" id="PTHR30613:SF1">
    <property type="entry name" value="DUF1479 DOMAIN PROTEIN (AFU_ORTHOLOGUE AFUA_5G09280)"/>
    <property type="match status" value="1"/>
</dbReference>
<organism evidence="1 2">
    <name type="scientific">Oidiodendron maius (strain Zn)</name>
    <dbReference type="NCBI Taxonomy" id="913774"/>
    <lineage>
        <taxon>Eukaryota</taxon>
        <taxon>Fungi</taxon>
        <taxon>Dikarya</taxon>
        <taxon>Ascomycota</taxon>
        <taxon>Pezizomycotina</taxon>
        <taxon>Leotiomycetes</taxon>
        <taxon>Leotiomycetes incertae sedis</taxon>
        <taxon>Myxotrichaceae</taxon>
        <taxon>Oidiodendron</taxon>
    </lineage>
</organism>
<dbReference type="HOGENOM" id="CLU_011148_0_0_1"/>
<dbReference type="STRING" id="913774.A0A0C3D623"/>
<reference evidence="1 2" key="1">
    <citation type="submission" date="2014-04" db="EMBL/GenBank/DDBJ databases">
        <authorList>
            <consortium name="DOE Joint Genome Institute"/>
            <person name="Kuo A."/>
            <person name="Martino E."/>
            <person name="Perotto S."/>
            <person name="Kohler A."/>
            <person name="Nagy L.G."/>
            <person name="Floudas D."/>
            <person name="Copeland A."/>
            <person name="Barry K.W."/>
            <person name="Cichocki N."/>
            <person name="Veneault-Fourrey C."/>
            <person name="LaButti K."/>
            <person name="Lindquist E.A."/>
            <person name="Lipzen A."/>
            <person name="Lundell T."/>
            <person name="Morin E."/>
            <person name="Murat C."/>
            <person name="Sun H."/>
            <person name="Tunlid A."/>
            <person name="Henrissat B."/>
            <person name="Grigoriev I.V."/>
            <person name="Hibbett D.S."/>
            <person name="Martin F."/>
            <person name="Nordberg H.P."/>
            <person name="Cantor M.N."/>
            <person name="Hua S.X."/>
        </authorList>
    </citation>
    <scope>NUCLEOTIDE SEQUENCE [LARGE SCALE GENOMIC DNA]</scope>
    <source>
        <strain evidence="1 2">Zn</strain>
    </source>
</reference>
<dbReference type="Gene3D" id="2.60.120.330">
    <property type="entry name" value="B-lactam Antibiotic, Isopenicillin N Synthase, Chain"/>
    <property type="match status" value="1"/>
</dbReference>
<dbReference type="Pfam" id="PF07350">
    <property type="entry name" value="Gig2-like"/>
    <property type="match status" value="1"/>
</dbReference>
<dbReference type="EMBL" id="KN832882">
    <property type="protein sequence ID" value="KIM97357.1"/>
    <property type="molecule type" value="Genomic_DNA"/>
</dbReference>